<feature type="domain" description="60S ribosomal export protein NMD3 SH3" evidence="12">
    <location>
        <begin position="261"/>
        <end position="307"/>
    </location>
</feature>
<evidence type="ECO:0000256" key="3">
    <source>
        <dbReference type="ARBA" id="ARBA00017035"/>
    </source>
</evidence>
<keyword evidence="4 8" id="KW-0813">Transport</keyword>
<dbReference type="AlphaFoldDB" id="A0A8B7P5A5"/>
<comment type="subcellular location">
    <subcellularLocation>
        <location evidence="8">Cytoplasm</location>
    </subcellularLocation>
    <subcellularLocation>
        <location evidence="8">Nucleus</location>
    </subcellularLocation>
</comment>
<dbReference type="InterPro" id="IPR007064">
    <property type="entry name" value="Nmd3_N"/>
</dbReference>
<keyword evidence="5 8" id="KW-0963">Cytoplasm</keyword>
<protein>
    <recommendedName>
        <fullName evidence="3 8">60S ribosomal export protein NMD3</fullName>
    </recommendedName>
</protein>
<feature type="domain" description="Nmd3 N-terminal" evidence="10">
    <location>
        <begin position="30"/>
        <end position="258"/>
    </location>
</feature>
<dbReference type="Pfam" id="PF21192">
    <property type="entry name" value="OB_NMD3"/>
    <property type="match status" value="1"/>
</dbReference>
<dbReference type="InterPro" id="IPR048898">
    <property type="entry name" value="OB_NMD3"/>
</dbReference>
<evidence type="ECO:0000259" key="12">
    <source>
        <dbReference type="Pfam" id="PF21193"/>
    </source>
</evidence>
<gene>
    <name evidence="14" type="primary">LOC108676660</name>
</gene>
<dbReference type="GO" id="GO:0015031">
    <property type="term" value="P:protein transport"/>
    <property type="evidence" value="ECO:0007669"/>
    <property type="project" value="UniProtKB-KW"/>
</dbReference>
<dbReference type="GO" id="GO:0005737">
    <property type="term" value="C:cytoplasm"/>
    <property type="evidence" value="ECO:0007669"/>
    <property type="project" value="UniProtKB-SubCell"/>
</dbReference>
<reference evidence="14" key="1">
    <citation type="submission" date="2025-08" db="UniProtKB">
        <authorList>
            <consortium name="RefSeq"/>
        </authorList>
    </citation>
    <scope>IDENTIFICATION</scope>
    <source>
        <tissue evidence="14">Whole organism</tissue>
    </source>
</reference>
<sequence length="547" mass="62752">MEFEDLVVDEKNVLPPQKRTNDESLTTILCCVCGINIQPNPSYRCIPCLRLEHDIASEIPKEVTIYFCRGCGRYLEPPALWVAAELESKELLSLCLKRLRGLDKVRLVNARFEYTEPHSRRLKLEVKVEKALNEEVSLEQTFQVDYMVANQFCSDCHRVEAKDFWKASVQIRQKVDHKRTYYYLEQLMLKSSVTKLATDLKEVSGGLDMFFYSERDAKKVVNFISSSVVCKHNQSKKLISHDIKSNIYNYKFSFCVEIAPVCKDSAVCLSKTMARNLGGMSRVCIVQRVTKHILLIDPKSAQTAEVNALAYYKNPFFDMITSKHLTKFVVMSLEEADVKYFAGQGHISHKHTVADVWVQRESDIGTQKQIFCTTHLGNILHEGDIVMGYDFQNLNVNNDEVDKLDERDMPDVLLVKKYYGNKALRNRRRKWKLRSLKNDDKNSVNRDYIDFLDDLEEDPVLRKNVNVYRKDEGMPSDSVVDDDDDLDPEAPTISVQEMLDELEDLSAPGLAQQPLDGDDEDAADAEDDDDELEWQDALEDPDSPLPS</sequence>
<evidence type="ECO:0000256" key="2">
    <source>
        <dbReference type="ARBA" id="ARBA00009794"/>
    </source>
</evidence>
<dbReference type="InterPro" id="IPR039768">
    <property type="entry name" value="Nmd3"/>
</dbReference>
<feature type="domain" description="60S ribosomal export protein NMD3 OB-fold" evidence="11">
    <location>
        <begin position="325"/>
        <end position="417"/>
    </location>
</feature>
<comment type="function">
    <text evidence="1 8">Acts as an adapter for the XPO1/CRM1-mediated export of the 60S ribosomal subunit.</text>
</comment>
<keyword evidence="6 8" id="KW-0653">Protein transport</keyword>
<dbReference type="OMA" id="VILVRKH"/>
<evidence type="ECO:0000256" key="7">
    <source>
        <dbReference type="ARBA" id="ARBA00023242"/>
    </source>
</evidence>
<dbReference type="OrthoDB" id="203821at2759"/>
<evidence type="ECO:0000256" key="5">
    <source>
        <dbReference type="ARBA" id="ARBA00022490"/>
    </source>
</evidence>
<evidence type="ECO:0000256" key="1">
    <source>
        <dbReference type="ARBA" id="ARBA00002269"/>
    </source>
</evidence>
<name>A0A8B7P5A5_HYAAZ</name>
<evidence type="ECO:0000313" key="14">
    <source>
        <dbReference type="RefSeq" id="XP_018020266.1"/>
    </source>
</evidence>
<evidence type="ECO:0000256" key="8">
    <source>
        <dbReference type="RuleBase" id="RU364108"/>
    </source>
</evidence>
<dbReference type="GO" id="GO:0043023">
    <property type="term" value="F:ribosomal large subunit binding"/>
    <property type="evidence" value="ECO:0007669"/>
    <property type="project" value="InterPro"/>
</dbReference>
<accession>A0A8B7P5A5</accession>
<feature type="compositionally biased region" description="Acidic residues" evidence="9">
    <location>
        <begin position="516"/>
        <end position="547"/>
    </location>
</feature>
<dbReference type="Pfam" id="PF21193">
    <property type="entry name" value="NMD_SH3"/>
    <property type="match status" value="1"/>
</dbReference>
<dbReference type="GO" id="GO:0005634">
    <property type="term" value="C:nucleus"/>
    <property type="evidence" value="ECO:0007669"/>
    <property type="project" value="UniProtKB-SubCell"/>
</dbReference>
<dbReference type="KEGG" id="hazt:108676660"/>
<dbReference type="RefSeq" id="XP_018020266.1">
    <property type="nucleotide sequence ID" value="XM_018164777.2"/>
</dbReference>
<dbReference type="PANTHER" id="PTHR12746">
    <property type="entry name" value="NONSENSE-MEDIATED MRNA DECAY PROTEIN 3"/>
    <property type="match status" value="1"/>
</dbReference>
<evidence type="ECO:0000259" key="10">
    <source>
        <dbReference type="Pfam" id="PF04981"/>
    </source>
</evidence>
<dbReference type="GeneID" id="108676660"/>
<dbReference type="Proteomes" id="UP000694843">
    <property type="component" value="Unplaced"/>
</dbReference>
<comment type="similarity">
    <text evidence="2 8">Belongs to the NMD3 family.</text>
</comment>
<keyword evidence="7 8" id="KW-0539">Nucleus</keyword>
<dbReference type="InterPro" id="IPR048899">
    <property type="entry name" value="NMD_SH3"/>
</dbReference>
<dbReference type="PANTHER" id="PTHR12746:SF2">
    <property type="entry name" value="60S RIBOSOMAL EXPORT PROTEIN NMD3"/>
    <property type="match status" value="1"/>
</dbReference>
<evidence type="ECO:0000256" key="4">
    <source>
        <dbReference type="ARBA" id="ARBA00022448"/>
    </source>
</evidence>
<feature type="compositionally biased region" description="Acidic residues" evidence="9">
    <location>
        <begin position="479"/>
        <end position="488"/>
    </location>
</feature>
<dbReference type="Pfam" id="PF04981">
    <property type="entry name" value="NMD3"/>
    <property type="match status" value="1"/>
</dbReference>
<dbReference type="CTD" id="51068"/>
<evidence type="ECO:0000313" key="13">
    <source>
        <dbReference type="Proteomes" id="UP000694843"/>
    </source>
</evidence>
<evidence type="ECO:0000256" key="6">
    <source>
        <dbReference type="ARBA" id="ARBA00022927"/>
    </source>
</evidence>
<feature type="region of interest" description="Disordered" evidence="9">
    <location>
        <begin position="469"/>
        <end position="547"/>
    </location>
</feature>
<evidence type="ECO:0000256" key="9">
    <source>
        <dbReference type="SAM" id="MobiDB-lite"/>
    </source>
</evidence>
<dbReference type="GO" id="GO:0000055">
    <property type="term" value="P:ribosomal large subunit export from nucleus"/>
    <property type="evidence" value="ECO:0007669"/>
    <property type="project" value="TreeGrafter"/>
</dbReference>
<evidence type="ECO:0000259" key="11">
    <source>
        <dbReference type="Pfam" id="PF21192"/>
    </source>
</evidence>
<keyword evidence="13" id="KW-1185">Reference proteome</keyword>
<organism evidence="13 14">
    <name type="scientific">Hyalella azteca</name>
    <name type="common">Amphipod</name>
    <dbReference type="NCBI Taxonomy" id="294128"/>
    <lineage>
        <taxon>Eukaryota</taxon>
        <taxon>Metazoa</taxon>
        <taxon>Ecdysozoa</taxon>
        <taxon>Arthropoda</taxon>
        <taxon>Crustacea</taxon>
        <taxon>Multicrustacea</taxon>
        <taxon>Malacostraca</taxon>
        <taxon>Eumalacostraca</taxon>
        <taxon>Peracarida</taxon>
        <taxon>Amphipoda</taxon>
        <taxon>Senticaudata</taxon>
        <taxon>Talitrida</taxon>
        <taxon>Talitroidea</taxon>
        <taxon>Hyalellidae</taxon>
        <taxon>Hyalella</taxon>
    </lineage>
</organism>
<proteinExistence type="inferred from homology"/>